<feature type="domain" description="Outer membrane protein beta-barrel" evidence="7">
    <location>
        <begin position="29"/>
        <end position="264"/>
    </location>
</feature>
<name>A0A1M7UBX5_9BRAD</name>
<dbReference type="PANTHER" id="PTHR34001:SF3">
    <property type="entry name" value="BLL7405 PROTEIN"/>
    <property type="match status" value="1"/>
</dbReference>
<dbReference type="SUPFAM" id="SSF56925">
    <property type="entry name" value="OMPA-like"/>
    <property type="match status" value="1"/>
</dbReference>
<evidence type="ECO:0000256" key="5">
    <source>
        <dbReference type="ARBA" id="ARBA00038306"/>
    </source>
</evidence>
<dbReference type="Gene3D" id="2.40.160.20">
    <property type="match status" value="1"/>
</dbReference>
<dbReference type="Proteomes" id="UP000184096">
    <property type="component" value="Chromosome I"/>
</dbReference>
<reference evidence="9" key="1">
    <citation type="submission" date="2016-11" db="EMBL/GenBank/DDBJ databases">
        <authorList>
            <person name="Varghese N."/>
            <person name="Submissions S."/>
        </authorList>
    </citation>
    <scope>NUCLEOTIDE SEQUENCE [LARGE SCALE GENOMIC DNA]</scope>
    <source>
        <strain evidence="9">GAS401</strain>
    </source>
</reference>
<sequence>MRYVNTRLLLAAAIASLGLKTAASAADLPARTYAKAPEYVPQCAWCGWYIGVNGGGAWGDRTGDIRGFSSDFTQVVAFGLTPSQLGAAHNGGFGGGQFGYNWTMSNWVAGFEADIQGSDIGSTNTINFAAIALGPTATSVSTRRDHIDWFGTVRGRLGVTFGTILFYGTGGLAFGGAQSSVGNAIPALGVNFTGSSSDTRFGWAAGAGLEWMVASNWSLKAEYLHVDLGSSNVTMTDPLFSGPAATYRFHHEFDSARIGVNYHFGGPIVAKY</sequence>
<dbReference type="InterPro" id="IPR051692">
    <property type="entry name" value="OMP-like"/>
</dbReference>
<accession>A0A1M7UBX5</accession>
<dbReference type="RefSeq" id="WP_072820869.1">
    <property type="nucleotide sequence ID" value="NZ_LT670849.1"/>
</dbReference>
<evidence type="ECO:0000256" key="2">
    <source>
        <dbReference type="ARBA" id="ARBA00022729"/>
    </source>
</evidence>
<dbReference type="OrthoDB" id="9815357at2"/>
<keyword evidence="3" id="KW-0472">Membrane</keyword>
<comment type="similarity">
    <text evidence="5">Belongs to the Omp25/RopB family.</text>
</comment>
<feature type="signal peptide" evidence="6">
    <location>
        <begin position="1"/>
        <end position="25"/>
    </location>
</feature>
<keyword evidence="2 6" id="KW-0732">Signal</keyword>
<dbReference type="AlphaFoldDB" id="A0A1M7UBX5"/>
<dbReference type="GO" id="GO:0009279">
    <property type="term" value="C:cell outer membrane"/>
    <property type="evidence" value="ECO:0007669"/>
    <property type="project" value="UniProtKB-SubCell"/>
</dbReference>
<dbReference type="PANTHER" id="PTHR34001">
    <property type="entry name" value="BLL7405 PROTEIN"/>
    <property type="match status" value="1"/>
</dbReference>
<evidence type="ECO:0000259" key="7">
    <source>
        <dbReference type="Pfam" id="PF13505"/>
    </source>
</evidence>
<dbReference type="Pfam" id="PF13505">
    <property type="entry name" value="OMP_b-brl"/>
    <property type="match status" value="1"/>
</dbReference>
<evidence type="ECO:0000256" key="6">
    <source>
        <dbReference type="SAM" id="SignalP"/>
    </source>
</evidence>
<gene>
    <name evidence="8" type="ORF">SAMN05444170_4314</name>
</gene>
<evidence type="ECO:0000256" key="3">
    <source>
        <dbReference type="ARBA" id="ARBA00023136"/>
    </source>
</evidence>
<dbReference type="EMBL" id="LT670849">
    <property type="protein sequence ID" value="SHN80425.1"/>
    <property type="molecule type" value="Genomic_DNA"/>
</dbReference>
<evidence type="ECO:0000313" key="9">
    <source>
        <dbReference type="Proteomes" id="UP000184096"/>
    </source>
</evidence>
<keyword evidence="4" id="KW-0998">Cell outer membrane</keyword>
<comment type="subcellular location">
    <subcellularLocation>
        <location evidence="1">Cell outer membrane</location>
    </subcellularLocation>
</comment>
<evidence type="ECO:0000256" key="4">
    <source>
        <dbReference type="ARBA" id="ARBA00023237"/>
    </source>
</evidence>
<dbReference type="InterPro" id="IPR011250">
    <property type="entry name" value="OMP/PagP_B-barrel"/>
</dbReference>
<evidence type="ECO:0000256" key="1">
    <source>
        <dbReference type="ARBA" id="ARBA00004442"/>
    </source>
</evidence>
<proteinExistence type="inferred from homology"/>
<keyword evidence="9" id="KW-1185">Reference proteome</keyword>
<protein>
    <submittedName>
        <fullName evidence="8">Outer membrane immunogenic protein</fullName>
    </submittedName>
</protein>
<evidence type="ECO:0000313" key="8">
    <source>
        <dbReference type="EMBL" id="SHN80425.1"/>
    </source>
</evidence>
<dbReference type="InterPro" id="IPR027385">
    <property type="entry name" value="Beta-barrel_OMP"/>
</dbReference>
<organism evidence="8 9">
    <name type="scientific">Bradyrhizobium erythrophlei</name>
    <dbReference type="NCBI Taxonomy" id="1437360"/>
    <lineage>
        <taxon>Bacteria</taxon>
        <taxon>Pseudomonadati</taxon>
        <taxon>Pseudomonadota</taxon>
        <taxon>Alphaproteobacteria</taxon>
        <taxon>Hyphomicrobiales</taxon>
        <taxon>Nitrobacteraceae</taxon>
        <taxon>Bradyrhizobium</taxon>
    </lineage>
</organism>
<feature type="chain" id="PRO_5013065526" evidence="6">
    <location>
        <begin position="26"/>
        <end position="272"/>
    </location>
</feature>